<evidence type="ECO:0000313" key="3">
    <source>
        <dbReference type="Proteomes" id="UP000007963"/>
    </source>
</evidence>
<dbReference type="Proteomes" id="UP000007963">
    <property type="component" value="Unassembled WGS sequence"/>
</dbReference>
<dbReference type="GeneID" id="4317209"/>
<proteinExistence type="predicted"/>
<organism evidence="2 3">
    <name type="scientific">Aspergillus terreus (strain NIH 2624 / FGSC A1156)</name>
    <dbReference type="NCBI Taxonomy" id="341663"/>
    <lineage>
        <taxon>Eukaryota</taxon>
        <taxon>Fungi</taxon>
        <taxon>Dikarya</taxon>
        <taxon>Ascomycota</taxon>
        <taxon>Pezizomycotina</taxon>
        <taxon>Eurotiomycetes</taxon>
        <taxon>Eurotiomycetidae</taxon>
        <taxon>Eurotiales</taxon>
        <taxon>Aspergillaceae</taxon>
        <taxon>Aspergillus</taxon>
        <taxon>Aspergillus subgen. Circumdati</taxon>
    </lineage>
</organism>
<reference evidence="3" key="1">
    <citation type="submission" date="2005-09" db="EMBL/GenBank/DDBJ databases">
        <title>Annotation of the Aspergillus terreus NIH2624 genome.</title>
        <authorList>
            <person name="Birren B.W."/>
            <person name="Lander E.S."/>
            <person name="Galagan J.E."/>
            <person name="Nusbaum C."/>
            <person name="Devon K."/>
            <person name="Henn M."/>
            <person name="Ma L.-J."/>
            <person name="Jaffe D.B."/>
            <person name="Butler J."/>
            <person name="Alvarez P."/>
            <person name="Gnerre S."/>
            <person name="Grabherr M."/>
            <person name="Kleber M."/>
            <person name="Mauceli E.W."/>
            <person name="Brockman W."/>
            <person name="Rounsley S."/>
            <person name="Young S.K."/>
            <person name="LaButti K."/>
            <person name="Pushparaj V."/>
            <person name="DeCaprio D."/>
            <person name="Crawford M."/>
            <person name="Koehrsen M."/>
            <person name="Engels R."/>
            <person name="Montgomery P."/>
            <person name="Pearson M."/>
            <person name="Howarth C."/>
            <person name="Larson L."/>
            <person name="Luoma S."/>
            <person name="White J."/>
            <person name="Alvarado L."/>
            <person name="Kodira C.D."/>
            <person name="Zeng Q."/>
            <person name="Oleary S."/>
            <person name="Yandava C."/>
            <person name="Denning D.W."/>
            <person name="Nierman W.C."/>
            <person name="Milne T."/>
            <person name="Madden K."/>
        </authorList>
    </citation>
    <scope>NUCLEOTIDE SEQUENCE [LARGE SCALE GENOMIC DNA]</scope>
    <source>
        <strain evidence="3">NIH 2624 / FGSC A1156</strain>
    </source>
</reference>
<feature type="region of interest" description="Disordered" evidence="1">
    <location>
        <begin position="21"/>
        <end position="66"/>
    </location>
</feature>
<feature type="compositionally biased region" description="Basic and acidic residues" evidence="1">
    <location>
        <begin position="46"/>
        <end position="59"/>
    </location>
</feature>
<protein>
    <recommendedName>
        <fullName evidence="4">Major facilitator superfamily (MFS) profile domain-containing protein</fullName>
    </recommendedName>
</protein>
<accession>Q0CUD0</accession>
<dbReference type="RefSeq" id="XP_001211882.1">
    <property type="nucleotide sequence ID" value="XM_001211882.1"/>
</dbReference>
<dbReference type="VEuPathDB" id="FungiDB:ATEG_02704"/>
<dbReference type="OrthoDB" id="2985014at2759"/>
<evidence type="ECO:0008006" key="4">
    <source>
        <dbReference type="Google" id="ProtNLM"/>
    </source>
</evidence>
<sequence length="124" mass="13927">MHKWDRHPLFAALTPHVGLPRPSGLPIQPLRQKSSVPTSGSVAMEKSTEDCTHMEEAKVPGDPPDNAAVARKIDRRILPFVAVIYLLCYLDRSNIGQHTDKTFTIITKWRQATQRSSTKTRPTI</sequence>
<evidence type="ECO:0000313" key="2">
    <source>
        <dbReference type="EMBL" id="EAU37666.1"/>
    </source>
</evidence>
<evidence type="ECO:0000256" key="1">
    <source>
        <dbReference type="SAM" id="MobiDB-lite"/>
    </source>
</evidence>
<gene>
    <name evidence="2" type="ORF">ATEG_02704</name>
</gene>
<dbReference type="HOGENOM" id="CLU_2003443_0_0_1"/>
<dbReference type="EMBL" id="CH476596">
    <property type="protein sequence ID" value="EAU37666.1"/>
    <property type="molecule type" value="Genomic_DNA"/>
</dbReference>
<feature type="compositionally biased region" description="Polar residues" evidence="1">
    <location>
        <begin position="31"/>
        <end position="41"/>
    </location>
</feature>
<name>Q0CUD0_ASPTN</name>
<dbReference type="AlphaFoldDB" id="Q0CUD0"/>